<evidence type="ECO:0000259" key="6">
    <source>
        <dbReference type="PROSITE" id="PS51349"/>
    </source>
</evidence>
<dbReference type="Proteomes" id="UP001056455">
    <property type="component" value="Chromosome"/>
</dbReference>
<dbReference type="InterPro" id="IPR037396">
    <property type="entry name" value="FMN_HAD"/>
</dbReference>
<dbReference type="SUPFAM" id="SSF51395">
    <property type="entry name" value="FMN-linked oxidoreductases"/>
    <property type="match status" value="1"/>
</dbReference>
<dbReference type="CDD" id="cd02809">
    <property type="entry name" value="alpha_hydroxyacid_oxid_FMN"/>
    <property type="match status" value="1"/>
</dbReference>
<organism evidence="7 8">
    <name type="scientific">Ornithinimicrobium faecis</name>
    <dbReference type="NCBI Taxonomy" id="2934158"/>
    <lineage>
        <taxon>Bacteria</taxon>
        <taxon>Bacillati</taxon>
        <taxon>Actinomycetota</taxon>
        <taxon>Actinomycetes</taxon>
        <taxon>Micrococcales</taxon>
        <taxon>Ornithinimicrobiaceae</taxon>
        <taxon>Ornithinimicrobium</taxon>
    </lineage>
</organism>
<keyword evidence="8" id="KW-1185">Reference proteome</keyword>
<evidence type="ECO:0000256" key="2">
    <source>
        <dbReference type="ARBA" id="ARBA00022630"/>
    </source>
</evidence>
<evidence type="ECO:0000256" key="4">
    <source>
        <dbReference type="ARBA" id="ARBA00023002"/>
    </source>
</evidence>
<keyword evidence="4" id="KW-0560">Oxidoreductase</keyword>
<dbReference type="EMBL" id="CP099489">
    <property type="protein sequence ID" value="USQ78532.1"/>
    <property type="molecule type" value="Genomic_DNA"/>
</dbReference>
<dbReference type="PIRSF" id="PIRSF000138">
    <property type="entry name" value="Al-hdrx_acd_dh"/>
    <property type="match status" value="1"/>
</dbReference>
<keyword evidence="2" id="KW-0285">Flavoprotein</keyword>
<dbReference type="InterPro" id="IPR000262">
    <property type="entry name" value="FMN-dep_DH"/>
</dbReference>
<feature type="domain" description="FMN hydroxy acid dehydrogenase" evidence="6">
    <location>
        <begin position="1"/>
        <end position="341"/>
    </location>
</feature>
<dbReference type="PANTHER" id="PTHR10578">
    <property type="entry name" value="S -2-HYDROXY-ACID OXIDASE-RELATED"/>
    <property type="match status" value="1"/>
</dbReference>
<evidence type="ECO:0000313" key="7">
    <source>
        <dbReference type="EMBL" id="USQ78532.1"/>
    </source>
</evidence>
<keyword evidence="3" id="KW-0288">FMN</keyword>
<evidence type="ECO:0000256" key="5">
    <source>
        <dbReference type="ARBA" id="ARBA00024042"/>
    </source>
</evidence>
<evidence type="ECO:0000313" key="8">
    <source>
        <dbReference type="Proteomes" id="UP001056455"/>
    </source>
</evidence>
<dbReference type="Gene3D" id="3.20.20.70">
    <property type="entry name" value="Aldolase class I"/>
    <property type="match status" value="1"/>
</dbReference>
<dbReference type="InterPro" id="IPR013785">
    <property type="entry name" value="Aldolase_TIM"/>
</dbReference>
<sequence length="341" mass="36027">MCGRWLDALEGRAAEALPASVHRYIRQGSRDGVSAAEAVTAWRDLRFRPHVLTDVTHVQTAVTLLGTPVSAPIAVAPSTFQKAVHPDGELAMATATRDAGSLLVVSSNAGTPFADIGATGVPWWLQIYLPADRSLALPTLERAASAGARALVLTVDTPVVGTKHDNGPTIWEETDPALLRVNFEEDTHDLPGFAKATDLGPRDIAWLHDRTGLPVVVKGVLRGDDAVRSVEAGAAAVWVSNHGGRQLDRSISTAHALPAVVEAIGARAEVYVDGGLRTGLDVLSALTLGARATFLGRLPLWALVEGSAAVLRMHKELREELVESMRLAGVTDLAAAGTLRD</sequence>
<dbReference type="InterPro" id="IPR008259">
    <property type="entry name" value="FMN_hydac_DH_AS"/>
</dbReference>
<gene>
    <name evidence="7" type="ORF">NF556_12900</name>
</gene>
<evidence type="ECO:0000256" key="1">
    <source>
        <dbReference type="ARBA" id="ARBA00001917"/>
    </source>
</evidence>
<dbReference type="PROSITE" id="PS51349">
    <property type="entry name" value="FMN_HYDROXY_ACID_DH_2"/>
    <property type="match status" value="1"/>
</dbReference>
<dbReference type="Pfam" id="PF01070">
    <property type="entry name" value="FMN_dh"/>
    <property type="match status" value="1"/>
</dbReference>
<proteinExistence type="inferred from homology"/>
<evidence type="ECO:0000256" key="3">
    <source>
        <dbReference type="ARBA" id="ARBA00022643"/>
    </source>
</evidence>
<name>A0ABY4YP27_9MICO</name>
<comment type="similarity">
    <text evidence="5">Belongs to the FMN-dependent alpha-hydroxy acid dehydrogenase family.</text>
</comment>
<dbReference type="PANTHER" id="PTHR10578:SF107">
    <property type="entry name" value="2-HYDROXYACID OXIDASE 1"/>
    <property type="match status" value="1"/>
</dbReference>
<dbReference type="PROSITE" id="PS00557">
    <property type="entry name" value="FMN_HYDROXY_ACID_DH_1"/>
    <property type="match status" value="1"/>
</dbReference>
<accession>A0ABY4YP27</accession>
<protein>
    <submittedName>
        <fullName evidence="7">Alpha-hydroxy-acid oxidizing protein</fullName>
    </submittedName>
</protein>
<reference evidence="7" key="1">
    <citation type="submission" date="2022-06" db="EMBL/GenBank/DDBJ databases">
        <title>Ornithinimicrobium HY1793.</title>
        <authorList>
            <person name="Huang Y."/>
        </authorList>
    </citation>
    <scope>NUCLEOTIDE SEQUENCE</scope>
    <source>
        <strain evidence="7">HY1793</strain>
    </source>
</reference>
<dbReference type="InterPro" id="IPR012133">
    <property type="entry name" value="Alpha-hydoxy_acid_DH_FMN"/>
</dbReference>
<comment type="cofactor">
    <cofactor evidence="1">
        <name>FMN</name>
        <dbReference type="ChEBI" id="CHEBI:58210"/>
    </cofactor>
</comment>
<dbReference type="RefSeq" id="WP_252591330.1">
    <property type="nucleotide sequence ID" value="NZ_CP099489.1"/>
</dbReference>